<keyword evidence="5" id="KW-0460">Magnesium</keyword>
<dbReference type="Pfam" id="PF00665">
    <property type="entry name" value="rve"/>
    <property type="match status" value="1"/>
</dbReference>
<keyword evidence="6" id="KW-0229">DNA integration</keyword>
<dbReference type="Gene3D" id="3.30.420.10">
    <property type="entry name" value="Ribonuclease H-like superfamily/Ribonuclease H"/>
    <property type="match status" value="1"/>
</dbReference>
<evidence type="ECO:0000256" key="5">
    <source>
        <dbReference type="ARBA" id="ARBA00022842"/>
    </source>
</evidence>
<dbReference type="Pfam" id="PF24626">
    <property type="entry name" value="SH3_Tf2-1"/>
    <property type="match status" value="1"/>
</dbReference>
<keyword evidence="10" id="KW-0233">DNA recombination</keyword>
<dbReference type="GO" id="GO:0003887">
    <property type="term" value="F:DNA-directed DNA polymerase activity"/>
    <property type="evidence" value="ECO:0007669"/>
    <property type="project" value="UniProtKB-KW"/>
</dbReference>
<keyword evidence="3" id="KW-0064">Aspartyl protease</keyword>
<evidence type="ECO:0000256" key="7">
    <source>
        <dbReference type="ARBA" id="ARBA00022918"/>
    </source>
</evidence>
<evidence type="ECO:0000256" key="3">
    <source>
        <dbReference type="ARBA" id="ARBA00022750"/>
    </source>
</evidence>
<gene>
    <name evidence="12" type="ORF">KSP39_PZI021328</name>
</gene>
<evidence type="ECO:0000256" key="9">
    <source>
        <dbReference type="ARBA" id="ARBA00023125"/>
    </source>
</evidence>
<protein>
    <recommendedName>
        <fullName evidence="11">Integrase catalytic domain-containing protein</fullName>
    </recommendedName>
</protein>
<keyword evidence="8" id="KW-0239">DNA-directed DNA polymerase</keyword>
<dbReference type="InterPro" id="IPR012337">
    <property type="entry name" value="RNaseH-like_sf"/>
</dbReference>
<keyword evidence="9" id="KW-0238">DNA-binding</keyword>
<comment type="caution">
    <text evidence="12">The sequence shown here is derived from an EMBL/GenBank/DDBJ whole genome shotgun (WGS) entry which is preliminary data.</text>
</comment>
<evidence type="ECO:0000256" key="8">
    <source>
        <dbReference type="ARBA" id="ARBA00022932"/>
    </source>
</evidence>
<keyword evidence="8" id="KW-0808">Transferase</keyword>
<keyword evidence="1" id="KW-0645">Protease</keyword>
<evidence type="ECO:0000259" key="11">
    <source>
        <dbReference type="PROSITE" id="PS50994"/>
    </source>
</evidence>
<evidence type="ECO:0000313" key="12">
    <source>
        <dbReference type="EMBL" id="KAK8918267.1"/>
    </source>
</evidence>
<evidence type="ECO:0000256" key="6">
    <source>
        <dbReference type="ARBA" id="ARBA00022908"/>
    </source>
</evidence>
<dbReference type="InterPro" id="IPR056924">
    <property type="entry name" value="SH3_Tf2-1"/>
</dbReference>
<dbReference type="Gene3D" id="1.10.340.70">
    <property type="match status" value="1"/>
</dbReference>
<keyword evidence="4" id="KW-0378">Hydrolase</keyword>
<feature type="domain" description="Integrase catalytic" evidence="11">
    <location>
        <begin position="161"/>
        <end position="325"/>
    </location>
</feature>
<dbReference type="GO" id="GO:0004190">
    <property type="term" value="F:aspartic-type endopeptidase activity"/>
    <property type="evidence" value="ECO:0007669"/>
    <property type="project" value="UniProtKB-KW"/>
</dbReference>
<dbReference type="InterPro" id="IPR041588">
    <property type="entry name" value="Integrase_H2C2"/>
</dbReference>
<dbReference type="GO" id="GO:0006310">
    <property type="term" value="P:DNA recombination"/>
    <property type="evidence" value="ECO:0007669"/>
    <property type="project" value="UniProtKB-KW"/>
</dbReference>
<dbReference type="PANTHER" id="PTHR37984:SF5">
    <property type="entry name" value="PROTEIN NYNRIN-LIKE"/>
    <property type="match status" value="1"/>
</dbReference>
<keyword evidence="7" id="KW-0695">RNA-directed DNA polymerase</keyword>
<evidence type="ECO:0000256" key="4">
    <source>
        <dbReference type="ARBA" id="ARBA00022801"/>
    </source>
</evidence>
<dbReference type="GO" id="GO:0046872">
    <property type="term" value="F:metal ion binding"/>
    <property type="evidence" value="ECO:0007669"/>
    <property type="project" value="UniProtKB-KW"/>
</dbReference>
<organism evidence="12 13">
    <name type="scientific">Platanthera zijinensis</name>
    <dbReference type="NCBI Taxonomy" id="2320716"/>
    <lineage>
        <taxon>Eukaryota</taxon>
        <taxon>Viridiplantae</taxon>
        <taxon>Streptophyta</taxon>
        <taxon>Embryophyta</taxon>
        <taxon>Tracheophyta</taxon>
        <taxon>Spermatophyta</taxon>
        <taxon>Magnoliopsida</taxon>
        <taxon>Liliopsida</taxon>
        <taxon>Asparagales</taxon>
        <taxon>Orchidaceae</taxon>
        <taxon>Orchidoideae</taxon>
        <taxon>Orchideae</taxon>
        <taxon>Orchidinae</taxon>
        <taxon>Platanthera</taxon>
    </lineage>
</organism>
<dbReference type="InterPro" id="IPR036397">
    <property type="entry name" value="RNaseH_sf"/>
</dbReference>
<dbReference type="InterPro" id="IPR001584">
    <property type="entry name" value="Integrase_cat-core"/>
</dbReference>
<dbReference type="PANTHER" id="PTHR37984">
    <property type="entry name" value="PROTEIN CBG26694"/>
    <property type="match status" value="1"/>
</dbReference>
<dbReference type="GO" id="GO:0006508">
    <property type="term" value="P:proteolysis"/>
    <property type="evidence" value="ECO:0007669"/>
    <property type="project" value="UniProtKB-KW"/>
</dbReference>
<reference evidence="12 13" key="1">
    <citation type="journal article" date="2022" name="Nat. Plants">
        <title>Genomes of leafy and leafless Platanthera orchids illuminate the evolution of mycoheterotrophy.</title>
        <authorList>
            <person name="Li M.H."/>
            <person name="Liu K.W."/>
            <person name="Li Z."/>
            <person name="Lu H.C."/>
            <person name="Ye Q.L."/>
            <person name="Zhang D."/>
            <person name="Wang J.Y."/>
            <person name="Li Y.F."/>
            <person name="Zhong Z.M."/>
            <person name="Liu X."/>
            <person name="Yu X."/>
            <person name="Liu D.K."/>
            <person name="Tu X.D."/>
            <person name="Liu B."/>
            <person name="Hao Y."/>
            <person name="Liao X.Y."/>
            <person name="Jiang Y.T."/>
            <person name="Sun W.H."/>
            <person name="Chen J."/>
            <person name="Chen Y.Q."/>
            <person name="Ai Y."/>
            <person name="Zhai J.W."/>
            <person name="Wu S.S."/>
            <person name="Zhou Z."/>
            <person name="Hsiao Y.Y."/>
            <person name="Wu W.L."/>
            <person name="Chen Y.Y."/>
            <person name="Lin Y.F."/>
            <person name="Hsu J.L."/>
            <person name="Li C.Y."/>
            <person name="Wang Z.W."/>
            <person name="Zhao X."/>
            <person name="Zhong W.Y."/>
            <person name="Ma X.K."/>
            <person name="Ma L."/>
            <person name="Huang J."/>
            <person name="Chen G.Z."/>
            <person name="Huang M.Z."/>
            <person name="Huang L."/>
            <person name="Peng D.H."/>
            <person name="Luo Y.B."/>
            <person name="Zou S.Q."/>
            <person name="Chen S.P."/>
            <person name="Lan S."/>
            <person name="Tsai W.C."/>
            <person name="Van de Peer Y."/>
            <person name="Liu Z.J."/>
        </authorList>
    </citation>
    <scope>NUCLEOTIDE SEQUENCE [LARGE SCALE GENOMIC DNA]</scope>
    <source>
        <strain evidence="12">Lor287</strain>
    </source>
</reference>
<dbReference type="SUPFAM" id="SSF53098">
    <property type="entry name" value="Ribonuclease H-like"/>
    <property type="match status" value="1"/>
</dbReference>
<dbReference type="AlphaFoldDB" id="A0AAP0AWM6"/>
<evidence type="ECO:0000256" key="2">
    <source>
        <dbReference type="ARBA" id="ARBA00022723"/>
    </source>
</evidence>
<dbReference type="GO" id="GO:0015074">
    <property type="term" value="P:DNA integration"/>
    <property type="evidence" value="ECO:0007669"/>
    <property type="project" value="UniProtKB-KW"/>
</dbReference>
<dbReference type="Pfam" id="PF17921">
    <property type="entry name" value="Integrase_H2C2"/>
    <property type="match status" value="1"/>
</dbReference>
<name>A0AAP0AWM6_9ASPA</name>
<keyword evidence="13" id="KW-1185">Reference proteome</keyword>
<keyword evidence="2" id="KW-0479">Metal-binding</keyword>
<evidence type="ECO:0000256" key="10">
    <source>
        <dbReference type="ARBA" id="ARBA00023172"/>
    </source>
</evidence>
<dbReference type="PROSITE" id="PS50994">
    <property type="entry name" value="INTEGRASE"/>
    <property type="match status" value="1"/>
</dbReference>
<proteinExistence type="predicted"/>
<accession>A0AAP0AWM6</accession>
<evidence type="ECO:0000313" key="13">
    <source>
        <dbReference type="Proteomes" id="UP001418222"/>
    </source>
</evidence>
<sequence>MAKLMGYNFQIQYKRGKENACADALSRKYEAGEGELNTVVIIQSELLKAVQSSWENNAHIQRIISTKEADETKEPKYEWRQGVLHRRGKLVVGNDVELKKWLLQLFHDSAMGGHSGITATYIRLKRVYYWRGMKQEVYAYIQRCPVCQVCKASNQLPMGALQPLPIPARIWQEISMDFIEGLPTSQGKSVILVVVDRLSKQTHFMALGHPYTAEGVAKIFLNTVFRLHGLPAAIVSDRDAVFVSDFWLELFRVLQVQLRHSTAYHPQSDGQSEVVNRCVKSYLRCMCHERPRSWAEWLPLAEWWYNSSFHGAIRMTPYGAVYGQEPQLPAPYTEGESPLGKVDRTLEARERVMSLLKQNLAQAQNMMKVLADIGCRERELEVGSWVYIRLQPYRQVSLREHGHQKLSPKFFGPFQVLERVGKVAYRLELPANAKIHTTFHISQLKEHVGEPPR</sequence>
<dbReference type="GO" id="GO:0003964">
    <property type="term" value="F:RNA-directed DNA polymerase activity"/>
    <property type="evidence" value="ECO:0007669"/>
    <property type="project" value="UniProtKB-KW"/>
</dbReference>
<evidence type="ECO:0000256" key="1">
    <source>
        <dbReference type="ARBA" id="ARBA00022670"/>
    </source>
</evidence>
<dbReference type="Proteomes" id="UP001418222">
    <property type="component" value="Unassembled WGS sequence"/>
</dbReference>
<dbReference type="EMBL" id="JBBWWQ010000019">
    <property type="protein sequence ID" value="KAK8918267.1"/>
    <property type="molecule type" value="Genomic_DNA"/>
</dbReference>
<keyword evidence="8" id="KW-0548">Nucleotidyltransferase</keyword>
<dbReference type="InterPro" id="IPR050951">
    <property type="entry name" value="Retrovirus_Pol_polyprotein"/>
</dbReference>
<dbReference type="GO" id="GO:0003677">
    <property type="term" value="F:DNA binding"/>
    <property type="evidence" value="ECO:0007669"/>
    <property type="project" value="UniProtKB-KW"/>
</dbReference>